<evidence type="ECO:0000256" key="1">
    <source>
        <dbReference type="ARBA" id="ARBA00022723"/>
    </source>
</evidence>
<evidence type="ECO:0000256" key="3">
    <source>
        <dbReference type="ARBA" id="ARBA00023015"/>
    </source>
</evidence>
<keyword evidence="6" id="KW-0539">Nucleus</keyword>
<dbReference type="Pfam" id="PF11951">
    <property type="entry name" value="Fungal_trans_2"/>
    <property type="match status" value="1"/>
</dbReference>
<accession>A0A1Q8RX79</accession>
<evidence type="ECO:0000313" key="7">
    <source>
        <dbReference type="EMBL" id="OLN89999.1"/>
    </source>
</evidence>
<dbReference type="PANTHER" id="PTHR36206">
    <property type="entry name" value="ASPERCRYPTIN BIOSYNTHESIS CLUSTER-SPECIFIC TRANSCRIPTION REGULATOR ATNN-RELATED"/>
    <property type="match status" value="1"/>
</dbReference>
<evidence type="ECO:0000256" key="5">
    <source>
        <dbReference type="ARBA" id="ARBA00023163"/>
    </source>
</evidence>
<dbReference type="Proteomes" id="UP000186583">
    <property type="component" value="Unassembled WGS sequence"/>
</dbReference>
<evidence type="ECO:0008006" key="9">
    <source>
        <dbReference type="Google" id="ProtNLM"/>
    </source>
</evidence>
<organism evidence="7 8">
    <name type="scientific">Colletotrichum chlorophyti</name>
    <dbReference type="NCBI Taxonomy" id="708187"/>
    <lineage>
        <taxon>Eukaryota</taxon>
        <taxon>Fungi</taxon>
        <taxon>Dikarya</taxon>
        <taxon>Ascomycota</taxon>
        <taxon>Pezizomycotina</taxon>
        <taxon>Sordariomycetes</taxon>
        <taxon>Hypocreomycetidae</taxon>
        <taxon>Glomerellales</taxon>
        <taxon>Glomerellaceae</taxon>
        <taxon>Colletotrichum</taxon>
    </lineage>
</organism>
<protein>
    <recommendedName>
        <fullName evidence="9">C6 zinc finger domain protein</fullName>
    </recommendedName>
</protein>
<dbReference type="STRING" id="708187.A0A1Q8RX79"/>
<dbReference type="OrthoDB" id="2593732at2759"/>
<keyword evidence="3" id="KW-0805">Transcription regulation</keyword>
<dbReference type="InterPro" id="IPR052360">
    <property type="entry name" value="Transcr_Regulatory_Proteins"/>
</dbReference>
<evidence type="ECO:0000256" key="2">
    <source>
        <dbReference type="ARBA" id="ARBA00022833"/>
    </source>
</evidence>
<evidence type="ECO:0000256" key="6">
    <source>
        <dbReference type="ARBA" id="ARBA00023242"/>
    </source>
</evidence>
<reference evidence="7 8" key="1">
    <citation type="submission" date="2016-11" db="EMBL/GenBank/DDBJ databases">
        <title>Draft Genome Assembly of Colletotrichum chlorophyti a pathogen of herbaceous plants.</title>
        <authorList>
            <person name="Gan P."/>
            <person name="Narusaka M."/>
            <person name="Tsushima A."/>
            <person name="Narusaka Y."/>
            <person name="Takano Y."/>
            <person name="Shirasu K."/>
        </authorList>
    </citation>
    <scope>NUCLEOTIDE SEQUENCE [LARGE SCALE GENOMIC DNA]</scope>
    <source>
        <strain evidence="7 8">NTL11</strain>
    </source>
</reference>
<dbReference type="EMBL" id="MPGH01000067">
    <property type="protein sequence ID" value="OLN89999.1"/>
    <property type="molecule type" value="Genomic_DNA"/>
</dbReference>
<keyword evidence="4" id="KW-0238">DNA-binding</keyword>
<evidence type="ECO:0000313" key="8">
    <source>
        <dbReference type="Proteomes" id="UP000186583"/>
    </source>
</evidence>
<keyword evidence="2" id="KW-0862">Zinc</keyword>
<keyword evidence="1" id="KW-0479">Metal-binding</keyword>
<dbReference type="PANTHER" id="PTHR36206:SF16">
    <property type="entry name" value="TRANSCRIPTION FACTOR DOMAIN-CONTAINING PROTEIN-RELATED"/>
    <property type="match status" value="1"/>
</dbReference>
<keyword evidence="5" id="KW-0804">Transcription</keyword>
<name>A0A1Q8RX79_9PEZI</name>
<evidence type="ECO:0000256" key="4">
    <source>
        <dbReference type="ARBA" id="ARBA00023125"/>
    </source>
</evidence>
<sequence length="499" mass="56632">MSTRSPESAVLCLQPSRAAPGINSPSDSRALQYFSEAVGPLLSGAVDPYFWTHIVMQFSTFEPAVTHSLLAISDLYEQFHNRGGAAHRQRDQSFALRHYNAAIHELKSMTTRDKQPIVLLACVLFICIEILQSNRTSAIRHCKHGVALLKDTHAEFPWTKEHLLPLFRRMTEYSFFFSNEKDDFPDLSGLEHPFPATFASFQDAQLMIDDIYNQTLRLMKQGYGYRFEPLKGTPVTPKLLAIQGHVHTLLDRWNALFTQFNDQVVHSLTPKIGVAKNGADYLPKLLRGFLITRYECCRIWASMAFDSSQSGFDRYLNNYRRLVKQLTFMVDEVSEHIKTAAAHAPAHTPKFMFETGFTPMLFFIVITCRHLEIRLEALRLMTVLGLPRENLWELNALVAVGKRTIEIEHDISLDDVGRPLTPIPPTLSMPPNEKRVVDVWTEPKTQEKDIMGHIVRGRVVGFFKIKPGGGTQLQTEFMAVHDVSAKGLYNEISRSIMGA</sequence>
<dbReference type="GO" id="GO:0003677">
    <property type="term" value="F:DNA binding"/>
    <property type="evidence" value="ECO:0007669"/>
    <property type="project" value="UniProtKB-KW"/>
</dbReference>
<proteinExistence type="predicted"/>
<dbReference type="GO" id="GO:0046872">
    <property type="term" value="F:metal ion binding"/>
    <property type="evidence" value="ECO:0007669"/>
    <property type="project" value="UniProtKB-KW"/>
</dbReference>
<keyword evidence="8" id="KW-1185">Reference proteome</keyword>
<dbReference type="AlphaFoldDB" id="A0A1Q8RX79"/>
<gene>
    <name evidence="7" type="ORF">CCHL11_07266</name>
</gene>
<dbReference type="InterPro" id="IPR021858">
    <property type="entry name" value="Fun_TF"/>
</dbReference>
<comment type="caution">
    <text evidence="7">The sequence shown here is derived from an EMBL/GenBank/DDBJ whole genome shotgun (WGS) entry which is preliminary data.</text>
</comment>